<dbReference type="FunFam" id="1.25.40.10:FF:000016">
    <property type="entry name" value="probable serine/threonine-protein kinase At4g35230"/>
    <property type="match status" value="1"/>
</dbReference>
<evidence type="ECO:0000256" key="6">
    <source>
        <dbReference type="ARBA" id="ARBA00022707"/>
    </source>
</evidence>
<keyword evidence="6" id="KW-0519">Myristate</keyword>
<dbReference type="FunFam" id="1.10.510.10:FF:000069">
    <property type="entry name" value="probable serine/threonine-protein kinase At5g41260"/>
    <property type="match status" value="1"/>
</dbReference>
<evidence type="ECO:0000256" key="11">
    <source>
        <dbReference type="ARBA" id="ARBA00023288"/>
    </source>
</evidence>
<keyword evidence="7" id="KW-0547">Nucleotide-binding</keyword>
<evidence type="ECO:0000256" key="1">
    <source>
        <dbReference type="ARBA" id="ARBA00004193"/>
    </source>
</evidence>
<feature type="domain" description="Protein kinase" evidence="13">
    <location>
        <begin position="1"/>
        <end position="174"/>
    </location>
</feature>
<proteinExistence type="inferred from homology"/>
<keyword evidence="4" id="KW-0723">Serine/threonine-protein kinase</keyword>
<accession>A0ABC8QP00</accession>
<dbReference type="PROSITE" id="PS50011">
    <property type="entry name" value="PROTEIN_KINASE_DOM"/>
    <property type="match status" value="1"/>
</dbReference>
<dbReference type="InterPro" id="IPR045845">
    <property type="entry name" value="BSK"/>
</dbReference>
<dbReference type="AlphaFoldDB" id="A0ABC8QP00"/>
<gene>
    <name evidence="14" type="ORF">ILEXP_LOCUS1350</name>
</gene>
<keyword evidence="12" id="KW-0732">Signal</keyword>
<dbReference type="Pfam" id="PF25575">
    <property type="entry name" value="TPR_BSK1_C"/>
    <property type="match status" value="1"/>
</dbReference>
<evidence type="ECO:0000256" key="2">
    <source>
        <dbReference type="ARBA" id="ARBA00008684"/>
    </source>
</evidence>
<keyword evidence="10" id="KW-0472">Membrane</keyword>
<dbReference type="Gene3D" id="1.10.510.10">
    <property type="entry name" value="Transferase(Phosphotransferase) domain 1"/>
    <property type="match status" value="1"/>
</dbReference>
<feature type="chain" id="PRO_5044785258" description="Protein kinase domain-containing protein" evidence="12">
    <location>
        <begin position="17"/>
        <end position="339"/>
    </location>
</feature>
<dbReference type="PANTHER" id="PTHR45863:SF47">
    <property type="entry name" value="SERINE_THREONINE-PROTEIN KINASE BSK3"/>
    <property type="match status" value="1"/>
</dbReference>
<organism evidence="14 15">
    <name type="scientific">Ilex paraguariensis</name>
    <name type="common">yerba mate</name>
    <dbReference type="NCBI Taxonomy" id="185542"/>
    <lineage>
        <taxon>Eukaryota</taxon>
        <taxon>Viridiplantae</taxon>
        <taxon>Streptophyta</taxon>
        <taxon>Embryophyta</taxon>
        <taxon>Tracheophyta</taxon>
        <taxon>Spermatophyta</taxon>
        <taxon>Magnoliopsida</taxon>
        <taxon>eudicotyledons</taxon>
        <taxon>Gunneridae</taxon>
        <taxon>Pentapetalae</taxon>
        <taxon>asterids</taxon>
        <taxon>campanulids</taxon>
        <taxon>Aquifoliales</taxon>
        <taxon>Aquifoliaceae</taxon>
        <taxon>Ilex</taxon>
    </lineage>
</organism>
<dbReference type="InterPro" id="IPR011990">
    <property type="entry name" value="TPR-like_helical_dom_sf"/>
</dbReference>
<sequence length="339" mass="38178">MKWVMRLRVVLHLAQALEYCTSRGRALYHDLNAYRILFDEDVNPRLSCFGLMKNSRDGKSYSTNLAFTPPEYLRTGRVTPESVIYSFGTLLLDLISGKHIPPSHALDLIRYRNLQMLTDSCLEGQFSNDDGTELVRLASRCLQYEPRERPNPKSLVVALTPLQKETEVPSHTLMGIPLSASFLPRSPLGEACSRMDLTAIHEILEKTGYKDDEGVANELSFQMWTDQMQDALNSKKEGDTAFRHKDSKTAIECYTQFVNFGPMVSPTVFARRSLSYLMNEMPQEALNDAMHAQVISPVWHIASFLQAASLFALKMDNEAQIALNEGAVLEAKRHSNAGQ</sequence>
<keyword evidence="15" id="KW-1185">Reference proteome</keyword>
<evidence type="ECO:0000259" key="13">
    <source>
        <dbReference type="PROSITE" id="PS50011"/>
    </source>
</evidence>
<feature type="signal peptide" evidence="12">
    <location>
        <begin position="1"/>
        <end position="16"/>
    </location>
</feature>
<dbReference type="GO" id="GO:0004674">
    <property type="term" value="F:protein serine/threonine kinase activity"/>
    <property type="evidence" value="ECO:0007669"/>
    <property type="project" value="UniProtKB-KW"/>
</dbReference>
<comment type="subcellular location">
    <subcellularLocation>
        <location evidence="1">Cell membrane</location>
        <topology evidence="1">Lipid-anchor</topology>
    </subcellularLocation>
</comment>
<keyword evidence="5" id="KW-0808">Transferase</keyword>
<dbReference type="Proteomes" id="UP001642360">
    <property type="component" value="Unassembled WGS sequence"/>
</dbReference>
<evidence type="ECO:0000313" key="14">
    <source>
        <dbReference type="EMBL" id="CAK9134419.1"/>
    </source>
</evidence>
<dbReference type="InterPro" id="IPR011009">
    <property type="entry name" value="Kinase-like_dom_sf"/>
</dbReference>
<evidence type="ECO:0000256" key="4">
    <source>
        <dbReference type="ARBA" id="ARBA00022527"/>
    </source>
</evidence>
<dbReference type="GO" id="GO:0005886">
    <property type="term" value="C:plasma membrane"/>
    <property type="evidence" value="ECO:0007669"/>
    <property type="project" value="UniProtKB-SubCell"/>
</dbReference>
<dbReference type="EMBL" id="CAUOFW020000447">
    <property type="protein sequence ID" value="CAK9134419.1"/>
    <property type="molecule type" value="Genomic_DNA"/>
</dbReference>
<evidence type="ECO:0000256" key="7">
    <source>
        <dbReference type="ARBA" id="ARBA00022741"/>
    </source>
</evidence>
<keyword evidence="3" id="KW-1003">Cell membrane</keyword>
<keyword evidence="9" id="KW-0067">ATP-binding</keyword>
<evidence type="ECO:0000256" key="10">
    <source>
        <dbReference type="ARBA" id="ARBA00023136"/>
    </source>
</evidence>
<dbReference type="InterPro" id="IPR058209">
    <property type="entry name" value="TPR_BSK1_C"/>
</dbReference>
<dbReference type="GO" id="GO:0005524">
    <property type="term" value="F:ATP binding"/>
    <property type="evidence" value="ECO:0007669"/>
    <property type="project" value="UniProtKB-KW"/>
</dbReference>
<keyword evidence="8" id="KW-0418">Kinase</keyword>
<comment type="caution">
    <text evidence="14">The sequence shown here is derived from an EMBL/GenBank/DDBJ whole genome shotgun (WGS) entry which is preliminary data.</text>
</comment>
<evidence type="ECO:0000256" key="9">
    <source>
        <dbReference type="ARBA" id="ARBA00022840"/>
    </source>
</evidence>
<evidence type="ECO:0000256" key="12">
    <source>
        <dbReference type="SAM" id="SignalP"/>
    </source>
</evidence>
<dbReference type="InterPro" id="IPR000719">
    <property type="entry name" value="Prot_kinase_dom"/>
</dbReference>
<evidence type="ECO:0000256" key="8">
    <source>
        <dbReference type="ARBA" id="ARBA00022777"/>
    </source>
</evidence>
<dbReference type="SUPFAM" id="SSF48452">
    <property type="entry name" value="TPR-like"/>
    <property type="match status" value="1"/>
</dbReference>
<name>A0ABC8QP00_9AQUA</name>
<comment type="similarity">
    <text evidence="2">Belongs to the protein kinase superfamily. Ser/Thr protein kinase family.</text>
</comment>
<protein>
    <recommendedName>
        <fullName evidence="13">Protein kinase domain-containing protein</fullName>
    </recommendedName>
</protein>
<dbReference type="Pfam" id="PF00069">
    <property type="entry name" value="Pkinase"/>
    <property type="match status" value="1"/>
</dbReference>
<evidence type="ECO:0000256" key="5">
    <source>
        <dbReference type="ARBA" id="ARBA00022679"/>
    </source>
</evidence>
<dbReference type="SUPFAM" id="SSF56112">
    <property type="entry name" value="Protein kinase-like (PK-like)"/>
    <property type="match status" value="1"/>
</dbReference>
<dbReference type="PANTHER" id="PTHR45863">
    <property type="entry name" value="SERINE/THREONINE-PROTEIN KINASE BSK5"/>
    <property type="match status" value="1"/>
</dbReference>
<evidence type="ECO:0000313" key="15">
    <source>
        <dbReference type="Proteomes" id="UP001642360"/>
    </source>
</evidence>
<dbReference type="Gene3D" id="1.25.40.10">
    <property type="entry name" value="Tetratricopeptide repeat domain"/>
    <property type="match status" value="1"/>
</dbReference>
<keyword evidence="11" id="KW-0449">Lipoprotein</keyword>
<reference evidence="14 15" key="1">
    <citation type="submission" date="2024-02" db="EMBL/GenBank/DDBJ databases">
        <authorList>
            <person name="Vignale AGUSTIN F."/>
            <person name="Sosa J E."/>
            <person name="Modenutti C."/>
        </authorList>
    </citation>
    <scope>NUCLEOTIDE SEQUENCE [LARGE SCALE GENOMIC DNA]</scope>
</reference>
<evidence type="ECO:0000256" key="3">
    <source>
        <dbReference type="ARBA" id="ARBA00022475"/>
    </source>
</evidence>